<reference evidence="2" key="1">
    <citation type="journal article" date="2021" name="Science">
        <title>Hunting the eagle killer: A cyanobacterial neurotoxin causes vacuolar myelinopathy.</title>
        <authorList>
            <person name="Breinlinger S."/>
            <person name="Phillips T.J."/>
            <person name="Haram B.N."/>
            <person name="Mares J."/>
            <person name="Martinez Yerena J.A."/>
            <person name="Hrouzek P."/>
            <person name="Sobotka R."/>
            <person name="Henderson W.M."/>
            <person name="Schmieder P."/>
            <person name="Williams S.M."/>
            <person name="Lauderdale J.D."/>
            <person name="Wilde H.D."/>
            <person name="Gerrin W."/>
            <person name="Kust A."/>
            <person name="Washington J.W."/>
            <person name="Wagner C."/>
            <person name="Geier B."/>
            <person name="Liebeke M."/>
            <person name="Enke H."/>
            <person name="Niedermeyer T.H.J."/>
            <person name="Wilde S.B."/>
        </authorList>
    </citation>
    <scope>NUCLEOTIDE SEQUENCE [LARGE SCALE GENOMIC DNA]</scope>
    <source>
        <strain evidence="2">Thurmond2011</strain>
    </source>
</reference>
<accession>A0AAP5IFF9</accession>
<sequence>MLSRRLQIVLFTLFFGIISTTKNISDASEPKNLNNNPLFQKSIIAQKEQSTSRKNVGIIECNSISLGDSSQDSQKNIIKAILLNNASGGFIFKMRLAGRNDDSAWNVTPNLIVKEARYARQDSKMNLQPNGSFSFIYMPTSRKVCEIKGVLTFEKGVKEKIF</sequence>
<dbReference type="EMBL" id="JAALHA020000037">
    <property type="protein sequence ID" value="MDR9900640.1"/>
    <property type="molecule type" value="Genomic_DNA"/>
</dbReference>
<proteinExistence type="predicted"/>
<dbReference type="AlphaFoldDB" id="A0AAP5IFF9"/>
<protein>
    <submittedName>
        <fullName evidence="1">Uncharacterized protein</fullName>
    </submittedName>
</protein>
<comment type="caution">
    <text evidence="1">The sequence shown here is derived from an EMBL/GenBank/DDBJ whole genome shotgun (WGS) entry which is preliminary data.</text>
</comment>
<gene>
    <name evidence="1" type="ORF">G7B40_039825</name>
</gene>
<evidence type="ECO:0000313" key="2">
    <source>
        <dbReference type="Proteomes" id="UP000667802"/>
    </source>
</evidence>
<name>A0AAP5IFF9_9CYAN</name>
<keyword evidence="2" id="KW-1185">Reference proteome</keyword>
<dbReference type="RefSeq" id="WP_208341748.1">
    <property type="nucleotide sequence ID" value="NZ_CAWQFN010000023.1"/>
</dbReference>
<evidence type="ECO:0000313" key="1">
    <source>
        <dbReference type="EMBL" id="MDR9900640.1"/>
    </source>
</evidence>
<organism evidence="1 2">
    <name type="scientific">Aetokthonos hydrillicola Thurmond2011</name>
    <dbReference type="NCBI Taxonomy" id="2712845"/>
    <lineage>
        <taxon>Bacteria</taxon>
        <taxon>Bacillati</taxon>
        <taxon>Cyanobacteriota</taxon>
        <taxon>Cyanophyceae</taxon>
        <taxon>Nostocales</taxon>
        <taxon>Hapalosiphonaceae</taxon>
        <taxon>Aetokthonos</taxon>
    </lineage>
</organism>
<dbReference type="Proteomes" id="UP000667802">
    <property type="component" value="Unassembled WGS sequence"/>
</dbReference>